<accession>A0AA37RYI0</accession>
<dbReference type="RefSeq" id="WP_095504871.1">
    <property type="nucleotide sequence ID" value="NZ_BSNC01000006.1"/>
</dbReference>
<dbReference type="EMBL" id="BSNC01000006">
    <property type="protein sequence ID" value="GLP97274.1"/>
    <property type="molecule type" value="Genomic_DNA"/>
</dbReference>
<reference evidence="3" key="1">
    <citation type="journal article" date="2014" name="Int. J. Syst. Evol. Microbiol.">
        <title>Complete genome sequence of Corynebacterium casei LMG S-19264T (=DSM 44701T), isolated from a smear-ripened cheese.</title>
        <authorList>
            <consortium name="US DOE Joint Genome Institute (JGI-PGF)"/>
            <person name="Walter F."/>
            <person name="Albersmeier A."/>
            <person name="Kalinowski J."/>
            <person name="Ruckert C."/>
        </authorList>
    </citation>
    <scope>NUCLEOTIDE SEQUENCE</scope>
    <source>
        <strain evidence="3">NBRC 101628</strain>
    </source>
</reference>
<proteinExistence type="inferred from homology"/>
<dbReference type="PANTHER" id="PTHR43597">
    <property type="entry name" value="SULFUR ACCEPTOR PROTEIN CSDE"/>
    <property type="match status" value="1"/>
</dbReference>
<dbReference type="Pfam" id="PF02657">
    <property type="entry name" value="SufE"/>
    <property type="match status" value="1"/>
</dbReference>
<evidence type="ECO:0000256" key="1">
    <source>
        <dbReference type="ARBA" id="ARBA00010282"/>
    </source>
</evidence>
<name>A0AA37RYI0_9GAMM</name>
<comment type="caution">
    <text evidence="3">The sequence shown here is derived from an EMBL/GenBank/DDBJ whole genome shotgun (WGS) entry which is preliminary data.</text>
</comment>
<dbReference type="AlphaFoldDB" id="A0AA37RYI0"/>
<dbReference type="Proteomes" id="UP001161422">
    <property type="component" value="Unassembled WGS sequence"/>
</dbReference>
<evidence type="ECO:0000313" key="4">
    <source>
        <dbReference type="Proteomes" id="UP001161422"/>
    </source>
</evidence>
<sequence length="149" mass="16787">MVSPTEQDFLQFKQALHESQLQWLAALDSASNWQDKYRAILMAGKALPKCQPEWRTDSALVEGCESQAWMHHKLIAGEHHFILDADARIIRGLMGLMLCALESQEPSNQSETTLADWMQRHQLENHLSPSRANGLIALAESIQQAITNP</sequence>
<dbReference type="PANTHER" id="PTHR43597:SF5">
    <property type="entry name" value="SUFE-LIKE PROTEIN 2, CHLOROPLASTIC"/>
    <property type="match status" value="1"/>
</dbReference>
<dbReference type="SUPFAM" id="SSF82649">
    <property type="entry name" value="SufE/NifU"/>
    <property type="match status" value="1"/>
</dbReference>
<evidence type="ECO:0000259" key="2">
    <source>
        <dbReference type="Pfam" id="PF02657"/>
    </source>
</evidence>
<keyword evidence="4" id="KW-1185">Reference proteome</keyword>
<feature type="domain" description="Fe-S metabolism associated" evidence="2">
    <location>
        <begin position="26"/>
        <end position="144"/>
    </location>
</feature>
<dbReference type="InterPro" id="IPR003808">
    <property type="entry name" value="Fe-S_metab-assoc_dom"/>
</dbReference>
<protein>
    <submittedName>
        <fullName evidence="3">Cysteine desulfurase, sulfur acceptor subunit CsdE</fullName>
    </submittedName>
</protein>
<comment type="similarity">
    <text evidence="1">Belongs to the SufE family.</text>
</comment>
<dbReference type="Gene3D" id="3.90.1010.10">
    <property type="match status" value="1"/>
</dbReference>
<gene>
    <name evidence="3" type="primary">csdE</name>
    <name evidence="3" type="ORF">GCM10007895_25810</name>
</gene>
<organism evidence="3 4">
    <name type="scientific">Paraferrimonas sedimenticola</name>
    <dbReference type="NCBI Taxonomy" id="375674"/>
    <lineage>
        <taxon>Bacteria</taxon>
        <taxon>Pseudomonadati</taxon>
        <taxon>Pseudomonadota</taxon>
        <taxon>Gammaproteobacteria</taxon>
        <taxon>Alteromonadales</taxon>
        <taxon>Ferrimonadaceae</taxon>
        <taxon>Paraferrimonas</taxon>
    </lineage>
</organism>
<evidence type="ECO:0000313" key="3">
    <source>
        <dbReference type="EMBL" id="GLP97274.1"/>
    </source>
</evidence>
<reference evidence="3" key="2">
    <citation type="submission" date="2023-01" db="EMBL/GenBank/DDBJ databases">
        <title>Draft genome sequence of Paraferrimonas sedimenticola strain NBRC 101628.</title>
        <authorList>
            <person name="Sun Q."/>
            <person name="Mori K."/>
        </authorList>
    </citation>
    <scope>NUCLEOTIDE SEQUENCE</scope>
    <source>
        <strain evidence="3">NBRC 101628</strain>
    </source>
</reference>